<dbReference type="AlphaFoldDB" id="A0A7U9PXU8"/>
<protein>
    <submittedName>
        <fullName evidence="10">Choline transporter</fullName>
    </submittedName>
</protein>
<feature type="region of interest" description="Disordered" evidence="8">
    <location>
        <begin position="541"/>
        <end position="595"/>
    </location>
</feature>
<keyword evidence="5 9" id="KW-0812">Transmembrane</keyword>
<feature type="transmembrane region" description="Helical" evidence="9">
    <location>
        <begin position="299"/>
        <end position="324"/>
    </location>
</feature>
<feature type="transmembrane region" description="Helical" evidence="9">
    <location>
        <begin position="380"/>
        <end position="406"/>
    </location>
</feature>
<evidence type="ECO:0000256" key="2">
    <source>
        <dbReference type="ARBA" id="ARBA00005658"/>
    </source>
</evidence>
<evidence type="ECO:0000256" key="4">
    <source>
        <dbReference type="ARBA" id="ARBA00022475"/>
    </source>
</evidence>
<comment type="subcellular location">
    <subcellularLocation>
        <location evidence="1">Cell membrane</location>
        <topology evidence="1">Multi-pass membrane protein</topology>
    </subcellularLocation>
</comment>
<dbReference type="OrthoDB" id="9775735at2"/>
<evidence type="ECO:0000256" key="8">
    <source>
        <dbReference type="SAM" id="MobiDB-lite"/>
    </source>
</evidence>
<keyword evidence="7 9" id="KW-0472">Membrane</keyword>
<feature type="region of interest" description="Disordered" evidence="8">
    <location>
        <begin position="1"/>
        <end position="41"/>
    </location>
</feature>
<evidence type="ECO:0000256" key="1">
    <source>
        <dbReference type="ARBA" id="ARBA00004651"/>
    </source>
</evidence>
<name>A0A7U9PXU8_9ACTN</name>
<feature type="transmembrane region" description="Helical" evidence="9">
    <location>
        <begin position="434"/>
        <end position="455"/>
    </location>
</feature>
<dbReference type="InterPro" id="IPR000060">
    <property type="entry name" value="BCCT_transptr"/>
</dbReference>
<feature type="compositionally biased region" description="Low complexity" evidence="8">
    <location>
        <begin position="1"/>
        <end position="16"/>
    </location>
</feature>
<feature type="transmembrane region" description="Helical" evidence="9">
    <location>
        <begin position="267"/>
        <end position="287"/>
    </location>
</feature>
<sequence length="595" mass="62168">MPTPHAPTATSAAVPTGTESTTDGDDACHTTAAPPSREPRRTDIPVLAVSGGLLTAFVLAALIAPTATGDAVNAVFTFVARWFGPLWQVLLLATFGVALWLGFSRYGKVRLGGAGARPEYGRFQWVAMIMSTLLAGGGVFFAAGEPVQHYVETPPYYEGVKSGTQQAADAALSQSFAHWGFLAWAVLGTLASIVMIRGQERGMPLRPRTLLYPLLGERIRHSRLGAAVDIVCVIAVVAGTVGPIGFLGLQVSYGLSQVFGISGGYPVQLGVIVLLTVVAVLSVASGIDRGIQFFSRANIWLAVALMAVFLVLGSLGFVLDSFLGGLGQYAKDFVPLALNRGDHAWLGSWTVFFFGWFLGYGPLMSIFVARISKGRTVRDLVVSTAIIPPLATMFWFTVFGGTGIFLEQQNPGTISGPLKAVGMDAAVISMAERLPMGAVVAVALLLLTITFVVTTTDSMSYSIAAAGTKTGEPTRAVRAFWALLMGAAAAVLILVGDGGITALQSFIVVTAVPVGFIMLPTLWTAPRVAKEMALEQGIVLREPPVTGPEPQSSAVPEPSSAVVPEPQSSAAPEPSSAVVPEPQSSAVAGPQESQG</sequence>
<feature type="transmembrane region" description="Helical" evidence="9">
    <location>
        <begin position="123"/>
        <end position="143"/>
    </location>
</feature>
<feature type="transmembrane region" description="Helical" evidence="9">
    <location>
        <begin position="476"/>
        <end position="496"/>
    </location>
</feature>
<keyword evidence="3" id="KW-0813">Transport</keyword>
<evidence type="ECO:0000256" key="5">
    <source>
        <dbReference type="ARBA" id="ARBA00022692"/>
    </source>
</evidence>
<feature type="transmembrane region" description="Helical" evidence="9">
    <location>
        <begin position="176"/>
        <end position="196"/>
    </location>
</feature>
<proteinExistence type="inferred from homology"/>
<reference evidence="10 11" key="1">
    <citation type="submission" date="2018-11" db="EMBL/GenBank/DDBJ databases">
        <title>Whole genome sequence of Streptomyces chrestomyceticus NBRC 13444(T).</title>
        <authorList>
            <person name="Komaki H."/>
            <person name="Tamura T."/>
        </authorList>
    </citation>
    <scope>NUCLEOTIDE SEQUENCE [LARGE SCALE GENOMIC DNA]</scope>
    <source>
        <strain evidence="10 11">NBRC 13444</strain>
    </source>
</reference>
<keyword evidence="6 9" id="KW-1133">Transmembrane helix</keyword>
<accession>A0A7U9PXU8</accession>
<dbReference type="Proteomes" id="UP000287830">
    <property type="component" value="Unassembled WGS sequence"/>
</dbReference>
<dbReference type="GeneID" id="95619329"/>
<feature type="transmembrane region" description="Helical" evidence="9">
    <location>
        <begin position="85"/>
        <end position="103"/>
    </location>
</feature>
<organism evidence="10 11">
    <name type="scientific">Streptomyces chrestomyceticus JCM 4735</name>
    <dbReference type="NCBI Taxonomy" id="1306181"/>
    <lineage>
        <taxon>Bacteria</taxon>
        <taxon>Bacillati</taxon>
        <taxon>Actinomycetota</taxon>
        <taxon>Actinomycetes</taxon>
        <taxon>Kitasatosporales</taxon>
        <taxon>Streptomycetaceae</taxon>
        <taxon>Streptomyces</taxon>
    </lineage>
</organism>
<keyword evidence="4" id="KW-1003">Cell membrane</keyword>
<comment type="caution">
    <text evidence="10">The sequence shown here is derived from an EMBL/GenBank/DDBJ whole genome shotgun (WGS) entry which is preliminary data.</text>
</comment>
<dbReference type="Pfam" id="PF02028">
    <property type="entry name" value="BCCT"/>
    <property type="match status" value="1"/>
</dbReference>
<evidence type="ECO:0000256" key="7">
    <source>
        <dbReference type="ARBA" id="ARBA00023136"/>
    </source>
</evidence>
<gene>
    <name evidence="10" type="ORF">OEIGOIKO_00243</name>
</gene>
<evidence type="ECO:0000313" key="10">
    <source>
        <dbReference type="EMBL" id="GCD32529.1"/>
    </source>
</evidence>
<feature type="compositionally biased region" description="Low complexity" evidence="8">
    <location>
        <begin position="548"/>
        <end position="588"/>
    </location>
</feature>
<dbReference type="PANTHER" id="PTHR30047:SF7">
    <property type="entry name" value="HIGH-AFFINITY CHOLINE TRANSPORT PROTEIN"/>
    <property type="match status" value="1"/>
</dbReference>
<dbReference type="GO" id="GO:0022857">
    <property type="term" value="F:transmembrane transporter activity"/>
    <property type="evidence" value="ECO:0007669"/>
    <property type="project" value="InterPro"/>
</dbReference>
<dbReference type="EMBL" id="BHZC01000001">
    <property type="protein sequence ID" value="GCD32529.1"/>
    <property type="molecule type" value="Genomic_DNA"/>
</dbReference>
<dbReference type="PANTHER" id="PTHR30047">
    <property type="entry name" value="HIGH-AFFINITY CHOLINE TRANSPORT PROTEIN-RELATED"/>
    <property type="match status" value="1"/>
</dbReference>
<dbReference type="GO" id="GO:0005886">
    <property type="term" value="C:plasma membrane"/>
    <property type="evidence" value="ECO:0007669"/>
    <property type="project" value="UniProtKB-SubCell"/>
</dbReference>
<evidence type="ECO:0000256" key="3">
    <source>
        <dbReference type="ARBA" id="ARBA00022448"/>
    </source>
</evidence>
<evidence type="ECO:0000256" key="6">
    <source>
        <dbReference type="ARBA" id="ARBA00022989"/>
    </source>
</evidence>
<feature type="transmembrane region" description="Helical" evidence="9">
    <location>
        <begin position="224"/>
        <end position="247"/>
    </location>
</feature>
<comment type="similarity">
    <text evidence="2">Belongs to the BCCT transporter (TC 2.A.15) family.</text>
</comment>
<dbReference type="RefSeq" id="WP_125043075.1">
    <property type="nucleotide sequence ID" value="NZ_BHZC01000001.1"/>
</dbReference>
<feature type="transmembrane region" description="Helical" evidence="9">
    <location>
        <begin position="44"/>
        <end position="65"/>
    </location>
</feature>
<feature type="transmembrane region" description="Helical" evidence="9">
    <location>
        <begin position="344"/>
        <end position="368"/>
    </location>
</feature>
<evidence type="ECO:0000256" key="9">
    <source>
        <dbReference type="SAM" id="Phobius"/>
    </source>
</evidence>
<feature type="transmembrane region" description="Helical" evidence="9">
    <location>
        <begin position="502"/>
        <end position="523"/>
    </location>
</feature>
<evidence type="ECO:0000313" key="11">
    <source>
        <dbReference type="Proteomes" id="UP000287830"/>
    </source>
</evidence>